<sequence>MSRRRASKKCRASYIILAVIVVIVVTVTCMAHELNEHLAEITEYRGRKAATEVLTAAVERTMARCGDTQLYRLGYDDSGQVISARLDVNAANRLKNILTEEVGRGIDKLGEDGISIPFGTLLGVPFFTSKGAAFELGVQQLGAVTGDFSSTLESAGINQTRLTVMITVTVEIRAILPDGHTDITAQEEYVINDCMIVGDIPETYMMH</sequence>
<dbReference type="AlphaFoldDB" id="E9SHH9"/>
<dbReference type="RefSeq" id="WP_002853225.1">
    <property type="nucleotide sequence ID" value="NZ_ADKM02000134.1"/>
</dbReference>
<dbReference type="eggNOG" id="ENOG5031XUS">
    <property type="taxonomic scope" value="Bacteria"/>
</dbReference>
<evidence type="ECO:0000313" key="1">
    <source>
        <dbReference type="EMBL" id="EGC01127.1"/>
    </source>
</evidence>
<organism evidence="1 2">
    <name type="scientific">Ruminococcus albus 8</name>
    <dbReference type="NCBI Taxonomy" id="246199"/>
    <lineage>
        <taxon>Bacteria</taxon>
        <taxon>Bacillati</taxon>
        <taxon>Bacillota</taxon>
        <taxon>Clostridia</taxon>
        <taxon>Eubacteriales</taxon>
        <taxon>Oscillospiraceae</taxon>
        <taxon>Ruminococcus</taxon>
    </lineage>
</organism>
<evidence type="ECO:0000313" key="2">
    <source>
        <dbReference type="Proteomes" id="UP000004259"/>
    </source>
</evidence>
<gene>
    <name evidence="1" type="ORF">CUS_6913</name>
</gene>
<reference evidence="1 2" key="1">
    <citation type="submission" date="2011-02" db="EMBL/GenBank/DDBJ databases">
        <authorList>
            <person name="Nelson K.E."/>
            <person name="Sutton G."/>
            <person name="Torralba M."/>
            <person name="Durkin S."/>
            <person name="Harkins D."/>
            <person name="Montgomery R."/>
            <person name="Ziemer C."/>
            <person name="Klaassens E."/>
            <person name="Ocuiv P."/>
            <person name="Morrison M."/>
        </authorList>
    </citation>
    <scope>NUCLEOTIDE SEQUENCE [LARGE SCALE GENOMIC DNA]</scope>
    <source>
        <strain evidence="1 2">8</strain>
    </source>
</reference>
<name>E9SHH9_RUMAL</name>
<dbReference type="OrthoDB" id="1649278at2"/>
<accession>E9SHH9</accession>
<keyword evidence="2" id="KW-1185">Reference proteome</keyword>
<comment type="caution">
    <text evidence="1">The sequence shown here is derived from an EMBL/GenBank/DDBJ whole genome shotgun (WGS) entry which is preliminary data.</text>
</comment>
<dbReference type="Pfam" id="PF09560">
    <property type="entry name" value="Spore_YunB"/>
    <property type="match status" value="1"/>
</dbReference>
<dbReference type="Proteomes" id="UP000004259">
    <property type="component" value="Unassembled WGS sequence"/>
</dbReference>
<dbReference type="STRING" id="246199.CUS_6913"/>
<dbReference type="EMBL" id="ADKM02000134">
    <property type="protein sequence ID" value="EGC01127.1"/>
    <property type="molecule type" value="Genomic_DNA"/>
</dbReference>
<proteinExistence type="predicted"/>
<protein>
    <submittedName>
        <fullName evidence="1">Putative sporulation protein YunB</fullName>
    </submittedName>
</protein>
<dbReference type="InterPro" id="IPR014197">
    <property type="entry name" value="Sporulation_prot_YunB"/>
</dbReference>